<sequence length="848" mass="95263">MAVICPHRYYSSLRVKLVDLDMSPYVDFALFVGFQHRFAMSLKFKSHILQPDGSFRDRFRELVIRYPQVWTTTMGWFQPGRAWERVFRVAARDTEYQVHGLGQGKASEESKGQGGKLAFLELFAGIRINYNLHYNLISLRSPDHPLSLESSDCANYCWSAQTFLSLESSNCVFLLSSHAQTFAGHSRKHSRAKTPAAPMNQETEEGKTPLRISDKVVGRNVFPKPEPKEVELLTVDISEAFLNLRKYESAVLYGSARLGRYWESYEAAGQSHTSGGAVEARIVQEIAVTGGVQRLESVSARVRAAPESAWGLCALPEDERGDGVADAVADLEHILQEASNRTRSKRSKQLVENGDLSQLREKALQAFRDQERLSLNEALEQGAVPCRRRGCRRRHDNSVSSILGLGFCSPQCAEKDNERQHKALEKCVDEEGFNAAGLHELDMGWLTQYGVGMVGGMSRLRFLVFNEDIAFRLSFEHCARHVEEAAGLSLDGVRSYFRTEQERRNAAATQAMASLQLNYQAAHKVFPAAWSLLQAAVEDVGLESDAVLFSFANAGRVMRATACAACDRQSIKDYSKTSSFLSFSILVPENDAWKMCEVYDRLAARGVITVRLWNKLTPKAYYGEYAMHVLLNCKLQATGHIFEVRLCFGAFYHLEQDLSWLCDWRELLRSQHHFLPGEENHYQGQVRDKVGQLIDVEVLTPKSALPGKPDGEGVMCYADGGDLYRGQWVQGKKHGQGAQYYCSGDSYQGEYQNHKKHGQGIYRYADGDCHEGQYLEGRKHGSGLYWYSDGRVLVSNYDHDQQSGPGVVWSTDGLQAWLTESGIEVSDLDLDTADEKAREMGFPSFPRD</sequence>
<dbReference type="EMBL" id="LSRX01000038">
    <property type="protein sequence ID" value="OLQ12773.1"/>
    <property type="molecule type" value="Genomic_DNA"/>
</dbReference>
<dbReference type="SMART" id="SM00698">
    <property type="entry name" value="MORN"/>
    <property type="match status" value="3"/>
</dbReference>
<evidence type="ECO:0000256" key="1">
    <source>
        <dbReference type="ARBA" id="ARBA00022737"/>
    </source>
</evidence>
<dbReference type="InterPro" id="IPR003409">
    <property type="entry name" value="MORN"/>
</dbReference>
<protein>
    <submittedName>
        <fullName evidence="3">Radial spoke head 1-like</fullName>
    </submittedName>
</protein>
<dbReference type="Proteomes" id="UP000186817">
    <property type="component" value="Unassembled WGS sequence"/>
</dbReference>
<dbReference type="PANTHER" id="PTHR43215:SF14">
    <property type="entry name" value="RADIAL SPOKE HEAD 1 HOMOLOG"/>
    <property type="match status" value="1"/>
</dbReference>
<evidence type="ECO:0000313" key="3">
    <source>
        <dbReference type="EMBL" id="OLQ12773.1"/>
    </source>
</evidence>
<keyword evidence="1" id="KW-0677">Repeat</keyword>
<evidence type="ECO:0000256" key="2">
    <source>
        <dbReference type="SAM" id="MobiDB-lite"/>
    </source>
</evidence>
<proteinExistence type="predicted"/>
<accession>A0A1Q9EZG4</accession>
<name>A0A1Q9EZG4_SYMMI</name>
<gene>
    <name evidence="3" type="primary">Rsph1</name>
    <name evidence="3" type="ORF">AK812_SmicGene3324</name>
</gene>
<dbReference type="PANTHER" id="PTHR43215">
    <property type="entry name" value="RADIAL SPOKE HEAD 1 HOMOLOG"/>
    <property type="match status" value="1"/>
</dbReference>
<dbReference type="Gene3D" id="2.20.110.10">
    <property type="entry name" value="Histone H3 K4-specific methyltransferase SET7/9 N-terminal domain"/>
    <property type="match status" value="2"/>
</dbReference>
<dbReference type="SUPFAM" id="SSF82185">
    <property type="entry name" value="Histone H3 K4-specific methyltransferase SET7/9 N-terminal domain"/>
    <property type="match status" value="1"/>
</dbReference>
<organism evidence="3 4">
    <name type="scientific">Symbiodinium microadriaticum</name>
    <name type="common">Dinoflagellate</name>
    <name type="synonym">Zooxanthella microadriatica</name>
    <dbReference type="NCBI Taxonomy" id="2951"/>
    <lineage>
        <taxon>Eukaryota</taxon>
        <taxon>Sar</taxon>
        <taxon>Alveolata</taxon>
        <taxon>Dinophyceae</taxon>
        <taxon>Suessiales</taxon>
        <taxon>Symbiodiniaceae</taxon>
        <taxon>Symbiodinium</taxon>
    </lineage>
</organism>
<comment type="caution">
    <text evidence="3">The sequence shown here is derived from an EMBL/GenBank/DDBJ whole genome shotgun (WGS) entry which is preliminary data.</text>
</comment>
<keyword evidence="4" id="KW-1185">Reference proteome</keyword>
<dbReference type="Pfam" id="PF02493">
    <property type="entry name" value="MORN"/>
    <property type="match status" value="4"/>
</dbReference>
<reference evidence="3 4" key="1">
    <citation type="submission" date="2016-02" db="EMBL/GenBank/DDBJ databases">
        <title>Genome analysis of coral dinoflagellate symbionts highlights evolutionary adaptations to a symbiotic lifestyle.</title>
        <authorList>
            <person name="Aranda M."/>
            <person name="Li Y."/>
            <person name="Liew Y.J."/>
            <person name="Baumgarten S."/>
            <person name="Simakov O."/>
            <person name="Wilson M."/>
            <person name="Piel J."/>
            <person name="Ashoor H."/>
            <person name="Bougouffa S."/>
            <person name="Bajic V.B."/>
            <person name="Ryu T."/>
            <person name="Ravasi T."/>
            <person name="Bayer T."/>
            <person name="Micklem G."/>
            <person name="Kim H."/>
            <person name="Bhak J."/>
            <person name="Lajeunesse T.C."/>
            <person name="Voolstra C.R."/>
        </authorList>
    </citation>
    <scope>NUCLEOTIDE SEQUENCE [LARGE SCALE GENOMIC DNA]</scope>
    <source>
        <strain evidence="3 4">CCMP2467</strain>
    </source>
</reference>
<evidence type="ECO:0000313" key="4">
    <source>
        <dbReference type="Proteomes" id="UP000186817"/>
    </source>
</evidence>
<dbReference type="OrthoDB" id="270720at2759"/>
<feature type="region of interest" description="Disordered" evidence="2">
    <location>
        <begin position="185"/>
        <end position="207"/>
    </location>
</feature>
<dbReference type="AlphaFoldDB" id="A0A1Q9EZG4"/>